<accession>A0ABT4Y6R0</accession>
<comment type="caution">
    <text evidence="1">The sequence shown here is derived from an EMBL/GenBank/DDBJ whole genome shotgun (WGS) entry which is preliminary data.</text>
</comment>
<keyword evidence="2" id="KW-1185">Reference proteome</keyword>
<protein>
    <submittedName>
        <fullName evidence="1">Uncharacterized protein</fullName>
    </submittedName>
</protein>
<evidence type="ECO:0000313" key="1">
    <source>
        <dbReference type="EMBL" id="MDA8484451.1"/>
    </source>
</evidence>
<dbReference type="EMBL" id="JANEWF010000016">
    <property type="protein sequence ID" value="MDA8484451.1"/>
    <property type="molecule type" value="Genomic_DNA"/>
</dbReference>
<proteinExistence type="predicted"/>
<sequence>MSLSNFRTRSTFQEWDFLMGVAQDADLPEDVRQDAAWLVKHHPYSQKIHLNVPVRPEWGDEEQQRGDDNDPLLDAMPPVWMMLDRRRE</sequence>
<dbReference type="Proteomes" id="UP001211689">
    <property type="component" value="Unassembled WGS sequence"/>
</dbReference>
<evidence type="ECO:0000313" key="2">
    <source>
        <dbReference type="Proteomes" id="UP001211689"/>
    </source>
</evidence>
<gene>
    <name evidence="1" type="ORF">NNO07_15365</name>
</gene>
<organism evidence="1 2">
    <name type="scientific">Metapseudomonas resinovorans</name>
    <name type="common">Pseudomonas resinovorans</name>
    <dbReference type="NCBI Taxonomy" id="53412"/>
    <lineage>
        <taxon>Bacteria</taxon>
        <taxon>Pseudomonadati</taxon>
        <taxon>Pseudomonadota</taxon>
        <taxon>Gammaproteobacteria</taxon>
        <taxon>Pseudomonadales</taxon>
        <taxon>Pseudomonadaceae</taxon>
        <taxon>Metapseudomonas</taxon>
    </lineage>
</organism>
<dbReference type="RefSeq" id="WP_271471223.1">
    <property type="nucleotide sequence ID" value="NZ_JANEWF010000016.1"/>
</dbReference>
<reference evidence="1 2" key="1">
    <citation type="submission" date="2022-07" db="EMBL/GenBank/DDBJ databases">
        <title>Genome Analysis of Selected Gammaproteobacteria from Nigerian Food snails.</title>
        <authorList>
            <person name="Okafor A.C."/>
        </authorList>
    </citation>
    <scope>NUCLEOTIDE SEQUENCE [LARGE SCALE GENOMIC DNA]</scope>
    <source>
        <strain evidence="1 2">Awg 2</strain>
    </source>
</reference>
<name>A0ABT4Y6R0_METRE</name>